<evidence type="ECO:0000256" key="2">
    <source>
        <dbReference type="ARBA" id="ARBA00022485"/>
    </source>
</evidence>
<dbReference type="PROSITE" id="PS51918">
    <property type="entry name" value="RADICAL_SAM"/>
    <property type="match status" value="1"/>
</dbReference>
<evidence type="ECO:0000256" key="3">
    <source>
        <dbReference type="ARBA" id="ARBA00022691"/>
    </source>
</evidence>
<dbReference type="SFLD" id="SFLDG01067">
    <property type="entry name" value="SPASM/twitch_domain_containing"/>
    <property type="match status" value="1"/>
</dbReference>
<dbReference type="InterPro" id="IPR013785">
    <property type="entry name" value="Aldolase_TIM"/>
</dbReference>
<dbReference type="EMBL" id="SAXX01000025">
    <property type="protein sequence ID" value="TXJ29975.1"/>
    <property type="molecule type" value="Genomic_DNA"/>
</dbReference>
<sequence length="332" mass="37702">MLTYDLKIGYSCNNKCKHCVIADSNDKLINNNINADLTTEECLNLINENINKGIDKIVLTGGEVTLRKDFDILLKKCNNNNLFITIQTNGRRLYKKFVLNSIKNIDNIKFVVALHGAKAKTHDNITCIKGSFNETIKGISAIININKIVILKVVISKINSEELPNIVNIANELGVKYICFAFPHGQGNARKNFNDVIPKYSYLQPILEKIVENSKIYNINIEFEAIPFCIIYKHMHLVGELKYLKSSEICSQVHEDIFDWNKIRHSIKSKGANCKKCALYSICEGPWSEYTDAFGFDELKPIIVSSLQKERILNALHNIYAKGDLEIVNFNP</sequence>
<organism evidence="8 9">
    <name type="scientific">Brachyspira aalborgi</name>
    <dbReference type="NCBI Taxonomy" id="29522"/>
    <lineage>
        <taxon>Bacteria</taxon>
        <taxon>Pseudomonadati</taxon>
        <taxon>Spirochaetota</taxon>
        <taxon>Spirochaetia</taxon>
        <taxon>Brachyspirales</taxon>
        <taxon>Brachyspiraceae</taxon>
        <taxon>Brachyspira</taxon>
    </lineage>
</organism>
<feature type="domain" description="Radical SAM core" evidence="7">
    <location>
        <begin position="1"/>
        <end position="220"/>
    </location>
</feature>
<dbReference type="InterPro" id="IPR017200">
    <property type="entry name" value="PqqE-like"/>
</dbReference>
<dbReference type="CDD" id="cd01335">
    <property type="entry name" value="Radical_SAM"/>
    <property type="match status" value="1"/>
</dbReference>
<evidence type="ECO:0000313" key="9">
    <source>
        <dbReference type="Proteomes" id="UP000324707"/>
    </source>
</evidence>
<keyword evidence="2" id="KW-0004">4Fe-4S</keyword>
<dbReference type="InterPro" id="IPR058240">
    <property type="entry name" value="rSAM_sf"/>
</dbReference>
<dbReference type="Proteomes" id="UP000324707">
    <property type="component" value="Unassembled WGS sequence"/>
</dbReference>
<accession>A0A5C8DWV6</accession>
<dbReference type="Pfam" id="PF04055">
    <property type="entry name" value="Radical_SAM"/>
    <property type="match status" value="1"/>
</dbReference>
<dbReference type="AlphaFoldDB" id="A0A5C8DWV6"/>
<dbReference type="PANTHER" id="PTHR11228">
    <property type="entry name" value="RADICAL SAM DOMAIN PROTEIN"/>
    <property type="match status" value="1"/>
</dbReference>
<dbReference type="PANTHER" id="PTHR11228:SF35">
    <property type="entry name" value="MOLYBDENUM COFACTOR BIOSYNTHESIS PROTEIN A-RELATED"/>
    <property type="match status" value="1"/>
</dbReference>
<dbReference type="GO" id="GO:0051539">
    <property type="term" value="F:4 iron, 4 sulfur cluster binding"/>
    <property type="evidence" value="ECO:0007669"/>
    <property type="project" value="UniProtKB-KW"/>
</dbReference>
<dbReference type="Gene3D" id="3.20.20.70">
    <property type="entry name" value="Aldolase class I"/>
    <property type="match status" value="1"/>
</dbReference>
<dbReference type="InterPro" id="IPR007197">
    <property type="entry name" value="rSAM"/>
</dbReference>
<gene>
    <name evidence="8" type="ORF">EPJ69_12125</name>
</gene>
<dbReference type="SUPFAM" id="SSF102114">
    <property type="entry name" value="Radical SAM enzymes"/>
    <property type="match status" value="1"/>
</dbReference>
<evidence type="ECO:0000256" key="5">
    <source>
        <dbReference type="ARBA" id="ARBA00023004"/>
    </source>
</evidence>
<protein>
    <submittedName>
        <fullName evidence="8">Radical SAM protein</fullName>
    </submittedName>
</protein>
<keyword evidence="4" id="KW-0479">Metal-binding</keyword>
<dbReference type="GO" id="GO:0003824">
    <property type="term" value="F:catalytic activity"/>
    <property type="evidence" value="ECO:0007669"/>
    <property type="project" value="InterPro"/>
</dbReference>
<evidence type="ECO:0000259" key="7">
    <source>
        <dbReference type="PROSITE" id="PS51918"/>
    </source>
</evidence>
<comment type="caution">
    <text evidence="8">The sequence shown here is derived from an EMBL/GenBank/DDBJ whole genome shotgun (WGS) entry which is preliminary data.</text>
</comment>
<evidence type="ECO:0000313" key="8">
    <source>
        <dbReference type="EMBL" id="TXJ29975.1"/>
    </source>
</evidence>
<dbReference type="SFLD" id="SFLDS00029">
    <property type="entry name" value="Radical_SAM"/>
    <property type="match status" value="1"/>
</dbReference>
<dbReference type="GO" id="GO:0046872">
    <property type="term" value="F:metal ion binding"/>
    <property type="evidence" value="ECO:0007669"/>
    <property type="project" value="UniProtKB-KW"/>
</dbReference>
<evidence type="ECO:0000256" key="1">
    <source>
        <dbReference type="ARBA" id="ARBA00001966"/>
    </source>
</evidence>
<name>A0A5C8DWV6_9SPIR</name>
<keyword evidence="6" id="KW-0411">Iron-sulfur</keyword>
<dbReference type="RefSeq" id="WP_147737586.1">
    <property type="nucleotide sequence ID" value="NZ_SAXX01000025.1"/>
</dbReference>
<comment type="cofactor">
    <cofactor evidence="1">
        <name>[4Fe-4S] cluster</name>
        <dbReference type="ChEBI" id="CHEBI:49883"/>
    </cofactor>
</comment>
<dbReference type="PIRSF" id="PIRSF037420">
    <property type="entry name" value="PQQ_syn_pqqE"/>
    <property type="match status" value="1"/>
</dbReference>
<dbReference type="InterPro" id="IPR050377">
    <property type="entry name" value="Radical_SAM_PqqE_MftC-like"/>
</dbReference>
<keyword evidence="5" id="KW-0408">Iron</keyword>
<keyword evidence="3" id="KW-0949">S-adenosyl-L-methionine</keyword>
<proteinExistence type="predicted"/>
<evidence type="ECO:0000256" key="6">
    <source>
        <dbReference type="ARBA" id="ARBA00023014"/>
    </source>
</evidence>
<reference evidence="8 9" key="1">
    <citation type="journal article" date="1992" name="Lakartidningen">
        <title>[Penicillin V and not amoxicillin is the first choice preparation in acute otitis].</title>
        <authorList>
            <person name="Kamme C."/>
            <person name="Lundgren K."/>
            <person name="Prellner K."/>
        </authorList>
    </citation>
    <scope>NUCLEOTIDE SEQUENCE [LARGE SCALE GENOMIC DNA]</scope>
    <source>
        <strain evidence="8 9">PC5538III-lc</strain>
    </source>
</reference>
<evidence type="ECO:0000256" key="4">
    <source>
        <dbReference type="ARBA" id="ARBA00022723"/>
    </source>
</evidence>